<dbReference type="EMBL" id="LT629732">
    <property type="protein sequence ID" value="SDT24346.1"/>
    <property type="molecule type" value="Genomic_DNA"/>
</dbReference>
<evidence type="ECO:0000313" key="3">
    <source>
        <dbReference type="Proteomes" id="UP000198983"/>
    </source>
</evidence>
<dbReference type="AlphaFoldDB" id="A0A1H1YTJ7"/>
<feature type="transmembrane region" description="Helical" evidence="1">
    <location>
        <begin position="15"/>
        <end position="33"/>
    </location>
</feature>
<name>A0A1H1YTJ7_9ACTN</name>
<feature type="transmembrane region" description="Helical" evidence="1">
    <location>
        <begin position="66"/>
        <end position="88"/>
    </location>
</feature>
<keyword evidence="3" id="KW-1185">Reference proteome</keyword>
<proteinExistence type="predicted"/>
<accession>A0A1H1YTJ7</accession>
<reference evidence="2 3" key="1">
    <citation type="submission" date="2016-10" db="EMBL/GenBank/DDBJ databases">
        <authorList>
            <person name="de Groot N.N."/>
        </authorList>
    </citation>
    <scope>NUCLEOTIDE SEQUENCE [LARGE SCALE GENOMIC DNA]</scope>
    <source>
        <strain evidence="2 3">DSM 22024</strain>
    </source>
</reference>
<keyword evidence="1" id="KW-0472">Membrane</keyword>
<gene>
    <name evidence="2" type="ORF">SAMN04489717_5668</name>
</gene>
<feature type="transmembrane region" description="Helical" evidence="1">
    <location>
        <begin position="39"/>
        <end position="57"/>
    </location>
</feature>
<dbReference type="Proteomes" id="UP000198983">
    <property type="component" value="Chromosome I"/>
</dbReference>
<dbReference type="STRING" id="117157.SAMN04489717_5668"/>
<keyword evidence="1" id="KW-0812">Transmembrane</keyword>
<evidence type="ECO:0000256" key="1">
    <source>
        <dbReference type="SAM" id="Phobius"/>
    </source>
</evidence>
<evidence type="ECO:0000313" key="2">
    <source>
        <dbReference type="EMBL" id="SDT24346.1"/>
    </source>
</evidence>
<organism evidence="2 3">
    <name type="scientific">Actinopolymorpha singaporensis</name>
    <dbReference type="NCBI Taxonomy" id="117157"/>
    <lineage>
        <taxon>Bacteria</taxon>
        <taxon>Bacillati</taxon>
        <taxon>Actinomycetota</taxon>
        <taxon>Actinomycetes</taxon>
        <taxon>Propionibacteriales</taxon>
        <taxon>Actinopolymorphaceae</taxon>
        <taxon>Actinopolymorpha</taxon>
    </lineage>
</organism>
<keyword evidence="1" id="KW-1133">Transmembrane helix</keyword>
<sequence>MYMDLLRLLTTPRKLLGGATVVLSALAAVWVFGQNDGRLPAGLLLLLPVVVLSVMAWKQRRAGRGWIYLFFAWALAFVAYGALFPGGLRLPG</sequence>
<protein>
    <submittedName>
        <fullName evidence="2">Uncharacterized protein</fullName>
    </submittedName>
</protein>